<dbReference type="PANTHER" id="PTHR18866:SF128">
    <property type="entry name" value="UREA AMIDOLYASE"/>
    <property type="match status" value="1"/>
</dbReference>
<dbReference type="SMART" id="SM00797">
    <property type="entry name" value="AHS2"/>
    <property type="match status" value="1"/>
</dbReference>
<dbReference type="InterPro" id="IPR029000">
    <property type="entry name" value="Cyclophilin-like_dom_sf"/>
</dbReference>
<protein>
    <recommendedName>
        <fullName evidence="14">Urea carboxylase</fullName>
    </recommendedName>
</protein>
<organism evidence="12 13">
    <name type="scientific">Friedmanniomyces endolithicus</name>
    <dbReference type="NCBI Taxonomy" id="329885"/>
    <lineage>
        <taxon>Eukaryota</taxon>
        <taxon>Fungi</taxon>
        <taxon>Dikarya</taxon>
        <taxon>Ascomycota</taxon>
        <taxon>Pezizomycotina</taxon>
        <taxon>Dothideomycetes</taxon>
        <taxon>Dothideomycetidae</taxon>
        <taxon>Mycosphaerellales</taxon>
        <taxon>Teratosphaeriaceae</taxon>
        <taxon>Friedmanniomyces</taxon>
    </lineage>
</organism>
<evidence type="ECO:0000256" key="4">
    <source>
        <dbReference type="ARBA" id="ARBA00022801"/>
    </source>
</evidence>
<accession>A0AAN6HA46</accession>
<dbReference type="GO" id="GO:0016787">
    <property type="term" value="F:hydrolase activity"/>
    <property type="evidence" value="ECO:0007669"/>
    <property type="project" value="UniProtKB-KW"/>
</dbReference>
<feature type="domain" description="Biotin carboxylation" evidence="11">
    <location>
        <begin position="3"/>
        <end position="464"/>
    </location>
</feature>
<dbReference type="InterPro" id="IPR050856">
    <property type="entry name" value="Biotin_carboxylase_complex"/>
</dbReference>
<dbReference type="SMART" id="SM00878">
    <property type="entry name" value="Biotin_carb_C"/>
    <property type="match status" value="1"/>
</dbReference>
<dbReference type="InterPro" id="IPR001882">
    <property type="entry name" value="Biotin_BS"/>
</dbReference>
<evidence type="ECO:0008006" key="14">
    <source>
        <dbReference type="Google" id="ProtNLM"/>
    </source>
</evidence>
<feature type="coiled-coil region" evidence="8">
    <location>
        <begin position="1104"/>
        <end position="1138"/>
    </location>
</feature>
<dbReference type="InterPro" id="IPR003778">
    <property type="entry name" value="CT_A_B"/>
</dbReference>
<dbReference type="InterPro" id="IPR011053">
    <property type="entry name" value="Single_hybrid_motif"/>
</dbReference>
<dbReference type="SMART" id="SM00796">
    <property type="entry name" value="AHS1"/>
    <property type="match status" value="1"/>
</dbReference>
<proteinExistence type="predicted"/>
<dbReference type="PROSITE" id="PS50968">
    <property type="entry name" value="BIOTINYL_LIPOYL"/>
    <property type="match status" value="1"/>
</dbReference>
<dbReference type="InterPro" id="IPR011054">
    <property type="entry name" value="Rudment_hybrid_motif"/>
</dbReference>
<sequence>MEKLKSVLIANRVRIIRTAQALNIKTISVYTSIDASSLHVSQADEAVLLPGSNSTAYTDGDEIIKIAKEKGVDAIIPGYGFLSENADFARSVGRAGLVWVGPSAESIEAFGVKHVARELAEKAGVPIVPGTKGLVETADDAVKESERIGFPVMLKATGGGGGMGLVVCHTSKEVKEGFETVRSRGETLFKNPGLLVDPSSYTLFIERYIADGHHIEVQVFGNGQGQAIHFGERECSIQRRNQKVIEECPSPFVEKNPSLREKLGSTAVSLAESMKYGSAGTIEYIVDDKTGEFYFLEMNTRLQVEHGITEMVYNVDLVELMFKQADAQLSGKGGLAPDYLKSLQPSKPVGVAIEARVYAENPLRDYAPSPGLLQMVQWEQLEGSRIDTWVFTGTQVSPNYDPLLAKVMNHAKTREAAHKGMALLLSRSMICGPPTNLEYLAAIMQNETFQSGHTLTSFLKTFDFAPSVIDVISAGAYTLVQDLPGRPTVGKGIPHSGPMDPVALSIANMLVGNEKGKEGLEITLSGPELRFLGPAVVALTGAPMNFTLDGSAIPMWTRKHVKAGQKLKIGKTTGGGCRSYLAVYGGFPKVADYFGSKSTSPLVAIGGYQGRALAPGDLLAMVDEVPKNLGGHPSVPEHLRPQYPTSWEIMAMPGPHQEGYLTNEDVDMIYSSELKVSHNASRSGVRLIPPRAPQWARKDGGEGGSHPSNLVEYGYPLGTLNWTGDDPCIFPIDCPNFGGFLSSTTVIRADWWKLGQIKAGNTMQYKRVSLEEALSLRKKVEEYLVAIQKAIESGSFERVQALETTYSPSGAYGKAVVAERPAKGNEPQVRYRQGGDDHLLVEYGNEQFDLNHRCRVTALEKVLRGPDAPAWLKETLTNTVGCCTSLLLFYDGAKLDREKLVKYLQSLEDQLGDLSKIKVPCRRFRLPLSFESKEQTEATQRYMETQRPHAPYLPDNLEFTAKNNAFSPDQLKHNLLNGTLMTVVVGFFCGNTVSLPVDPRMRMASPKTNPSRVFTPEGTFGWGGSCGSIYPVDSPGGYMMLGRTVPCFDYLGYKDGFSLEKPWLFQDFDLLTFYQVTEEELNEKLGYFRSGRYKFEWDDVEFDMAEHNKLLQDTAGEVKQLREKQTKVQDELVVAEHESLQKWREDKEKDKVDESTVDALLADPAISTIDSPMDANVWKVLVDEGDDIKPNQVLVLVEAMKMEINVQAPGDITKGKVEKVLVRPGETVKAGGRIALIRHEVMGR</sequence>
<dbReference type="EMBL" id="JAUJLE010000383">
    <property type="protein sequence ID" value="KAK0958199.1"/>
    <property type="molecule type" value="Genomic_DNA"/>
</dbReference>
<dbReference type="Pfam" id="PF02626">
    <property type="entry name" value="CT_A_B"/>
    <property type="match status" value="1"/>
</dbReference>
<dbReference type="InterPro" id="IPR016185">
    <property type="entry name" value="PreATP-grasp_dom_sf"/>
</dbReference>
<dbReference type="Gene3D" id="2.40.100.10">
    <property type="entry name" value="Cyclophilin-like"/>
    <property type="match status" value="2"/>
</dbReference>
<dbReference type="PROSITE" id="PS00188">
    <property type="entry name" value="BIOTIN"/>
    <property type="match status" value="1"/>
</dbReference>
<dbReference type="SUPFAM" id="SSF160467">
    <property type="entry name" value="PH0987 N-terminal domain-like"/>
    <property type="match status" value="1"/>
</dbReference>
<reference evidence="12" key="1">
    <citation type="submission" date="2023-06" db="EMBL/GenBank/DDBJ databases">
        <title>Black Yeasts Isolated from many extreme environments.</title>
        <authorList>
            <person name="Coleine C."/>
            <person name="Stajich J.E."/>
            <person name="Selbmann L."/>
        </authorList>
    </citation>
    <scope>NUCLEOTIDE SEQUENCE</scope>
    <source>
        <strain evidence="12">CCFEE 5200</strain>
    </source>
</reference>
<evidence type="ECO:0000256" key="1">
    <source>
        <dbReference type="ARBA" id="ARBA00001953"/>
    </source>
</evidence>
<evidence type="ECO:0000259" key="9">
    <source>
        <dbReference type="PROSITE" id="PS50968"/>
    </source>
</evidence>
<dbReference type="Pfam" id="PF02682">
    <property type="entry name" value="CT_C_D"/>
    <property type="match status" value="1"/>
</dbReference>
<dbReference type="Pfam" id="PF00364">
    <property type="entry name" value="Biotin_lipoyl"/>
    <property type="match status" value="1"/>
</dbReference>
<dbReference type="SUPFAM" id="SSF56059">
    <property type="entry name" value="Glutathione synthetase ATP-binding domain-like"/>
    <property type="match status" value="1"/>
</dbReference>
<evidence type="ECO:0000313" key="12">
    <source>
        <dbReference type="EMBL" id="KAK0958199.1"/>
    </source>
</evidence>
<evidence type="ECO:0000256" key="8">
    <source>
        <dbReference type="SAM" id="Coils"/>
    </source>
</evidence>
<dbReference type="AlphaFoldDB" id="A0AAN6HA46"/>
<dbReference type="Pfam" id="PF02785">
    <property type="entry name" value="Biotin_carb_C"/>
    <property type="match status" value="1"/>
</dbReference>
<evidence type="ECO:0000256" key="6">
    <source>
        <dbReference type="ARBA" id="ARBA00023267"/>
    </source>
</evidence>
<dbReference type="Pfam" id="PF02786">
    <property type="entry name" value="CPSase_L_D2"/>
    <property type="match status" value="1"/>
</dbReference>
<dbReference type="PROSITE" id="PS00867">
    <property type="entry name" value="CPSASE_2"/>
    <property type="match status" value="1"/>
</dbReference>
<dbReference type="GO" id="GO:0046872">
    <property type="term" value="F:metal ion binding"/>
    <property type="evidence" value="ECO:0007669"/>
    <property type="project" value="InterPro"/>
</dbReference>
<evidence type="ECO:0000256" key="2">
    <source>
        <dbReference type="ARBA" id="ARBA00022598"/>
    </source>
</evidence>
<keyword evidence="2" id="KW-0436">Ligase</keyword>
<gene>
    <name evidence="12" type="ORF">LTR91_021470</name>
</gene>
<feature type="domain" description="Lipoyl-binding" evidence="9">
    <location>
        <begin position="1158"/>
        <end position="1238"/>
    </location>
</feature>
<evidence type="ECO:0000259" key="11">
    <source>
        <dbReference type="PROSITE" id="PS50979"/>
    </source>
</evidence>
<evidence type="ECO:0000256" key="3">
    <source>
        <dbReference type="ARBA" id="ARBA00022741"/>
    </source>
</evidence>
<dbReference type="InterPro" id="IPR000089">
    <property type="entry name" value="Biotin_lipoyl"/>
</dbReference>
<dbReference type="SUPFAM" id="SSF52440">
    <property type="entry name" value="PreATP-grasp domain"/>
    <property type="match status" value="1"/>
</dbReference>
<feature type="domain" description="ATP-grasp" evidence="10">
    <location>
        <begin position="117"/>
        <end position="326"/>
    </location>
</feature>
<dbReference type="SUPFAM" id="SSF51230">
    <property type="entry name" value="Single hybrid motif"/>
    <property type="match status" value="1"/>
</dbReference>
<keyword evidence="6" id="KW-0092">Biotin</keyword>
<dbReference type="InterPro" id="IPR011764">
    <property type="entry name" value="Biotin_carboxylation_dom"/>
</dbReference>
<dbReference type="CDD" id="cd06850">
    <property type="entry name" value="biotinyl_domain"/>
    <property type="match status" value="1"/>
</dbReference>
<comment type="cofactor">
    <cofactor evidence="1">
        <name>biotin</name>
        <dbReference type="ChEBI" id="CHEBI:57586"/>
    </cofactor>
</comment>
<dbReference type="PROSITE" id="PS50979">
    <property type="entry name" value="BC"/>
    <property type="match status" value="1"/>
</dbReference>
<dbReference type="SUPFAM" id="SSF50891">
    <property type="entry name" value="Cyclophilin-like"/>
    <property type="match status" value="2"/>
</dbReference>
<dbReference type="InterPro" id="IPR005481">
    <property type="entry name" value="BC-like_N"/>
</dbReference>
<keyword evidence="13" id="KW-1185">Reference proteome</keyword>
<name>A0AAN6HA46_9PEZI</name>
<keyword evidence="5 7" id="KW-0067">ATP-binding</keyword>
<dbReference type="Gene3D" id="3.30.470.20">
    <property type="entry name" value="ATP-grasp fold, B domain"/>
    <property type="match status" value="1"/>
</dbReference>
<keyword evidence="8" id="KW-0175">Coiled coil</keyword>
<keyword evidence="3 7" id="KW-0547">Nucleotide-binding</keyword>
<dbReference type="PROSITE" id="PS00866">
    <property type="entry name" value="CPSASE_1"/>
    <property type="match status" value="1"/>
</dbReference>
<dbReference type="InterPro" id="IPR005479">
    <property type="entry name" value="CPAse_ATP-bd"/>
</dbReference>
<dbReference type="GO" id="GO:0016874">
    <property type="term" value="F:ligase activity"/>
    <property type="evidence" value="ECO:0007669"/>
    <property type="project" value="UniProtKB-KW"/>
</dbReference>
<evidence type="ECO:0000256" key="7">
    <source>
        <dbReference type="PROSITE-ProRule" id="PRU00409"/>
    </source>
</evidence>
<dbReference type="Proteomes" id="UP001175353">
    <property type="component" value="Unassembled WGS sequence"/>
</dbReference>
<dbReference type="Gene3D" id="2.40.50.100">
    <property type="match status" value="1"/>
</dbReference>
<dbReference type="SUPFAM" id="SSF51246">
    <property type="entry name" value="Rudiment single hybrid motif"/>
    <property type="match status" value="1"/>
</dbReference>
<comment type="caution">
    <text evidence="12">The sequence shown here is derived from an EMBL/GenBank/DDBJ whole genome shotgun (WGS) entry which is preliminary data.</text>
</comment>
<dbReference type="InterPro" id="IPR005482">
    <property type="entry name" value="Biotin_COase_C"/>
</dbReference>
<evidence type="ECO:0000313" key="13">
    <source>
        <dbReference type="Proteomes" id="UP001175353"/>
    </source>
</evidence>
<dbReference type="Gene3D" id="3.30.1360.40">
    <property type="match status" value="1"/>
</dbReference>
<dbReference type="GO" id="GO:0005524">
    <property type="term" value="F:ATP binding"/>
    <property type="evidence" value="ECO:0007669"/>
    <property type="project" value="UniProtKB-UniRule"/>
</dbReference>
<dbReference type="Pfam" id="PF00289">
    <property type="entry name" value="Biotin_carb_N"/>
    <property type="match status" value="1"/>
</dbReference>
<dbReference type="InterPro" id="IPR003833">
    <property type="entry name" value="CT_C_D"/>
</dbReference>
<evidence type="ECO:0000259" key="10">
    <source>
        <dbReference type="PROSITE" id="PS50975"/>
    </source>
</evidence>
<dbReference type="PROSITE" id="PS50975">
    <property type="entry name" value="ATP_GRASP"/>
    <property type="match status" value="1"/>
</dbReference>
<dbReference type="PANTHER" id="PTHR18866">
    <property type="entry name" value="CARBOXYLASE:PYRUVATE/ACETYL-COA/PROPIONYL-COA CARBOXYLASE"/>
    <property type="match status" value="1"/>
</dbReference>
<evidence type="ECO:0000256" key="5">
    <source>
        <dbReference type="ARBA" id="ARBA00022840"/>
    </source>
</evidence>
<keyword evidence="4" id="KW-0378">Hydrolase</keyword>
<dbReference type="InterPro" id="IPR011761">
    <property type="entry name" value="ATP-grasp"/>
</dbReference>